<protein>
    <recommendedName>
        <fullName evidence="1">UBC core domain-containing protein</fullName>
    </recommendedName>
</protein>
<gene>
    <name evidence="2" type="ORF">M9Y10_042768</name>
</gene>
<evidence type="ECO:0000259" key="1">
    <source>
        <dbReference type="PROSITE" id="PS50127"/>
    </source>
</evidence>
<accession>A0ABR2JYY3</accession>
<organism evidence="2 3">
    <name type="scientific">Tritrichomonas musculus</name>
    <dbReference type="NCBI Taxonomy" id="1915356"/>
    <lineage>
        <taxon>Eukaryota</taxon>
        <taxon>Metamonada</taxon>
        <taxon>Parabasalia</taxon>
        <taxon>Tritrichomonadida</taxon>
        <taxon>Tritrichomonadidae</taxon>
        <taxon>Tritrichomonas</taxon>
    </lineage>
</organism>
<sequence>MSHSNEEKPTEEKMKSKNKFLIPPRTDEIAAMYSRFEPKSFSDCQLVYHYDKVRNDSDENGFSAEPIDYNICNWKIQYFNIPKNCQFFQDMQEYADKTKRNYVEINLKFPEDIKCSPPVAHLVQPRFQLNSGLASQDGSLNISILKPDNWNPTFDIKNLLDTIFSEMMNGNPRVDFTNLDPYPIQGSKL</sequence>
<name>A0ABR2JYY3_9EUKA</name>
<reference evidence="2 3" key="1">
    <citation type="submission" date="2024-04" db="EMBL/GenBank/DDBJ databases">
        <title>Tritrichomonas musculus Genome.</title>
        <authorList>
            <person name="Alves-Ferreira E."/>
            <person name="Grigg M."/>
            <person name="Lorenzi H."/>
            <person name="Galac M."/>
        </authorList>
    </citation>
    <scope>NUCLEOTIDE SEQUENCE [LARGE SCALE GENOMIC DNA]</scope>
    <source>
        <strain evidence="2 3">EAF2021</strain>
    </source>
</reference>
<dbReference type="EMBL" id="JAPFFF010000008">
    <property type="protein sequence ID" value="KAK8883671.1"/>
    <property type="molecule type" value="Genomic_DNA"/>
</dbReference>
<evidence type="ECO:0000313" key="3">
    <source>
        <dbReference type="Proteomes" id="UP001470230"/>
    </source>
</evidence>
<dbReference type="Proteomes" id="UP001470230">
    <property type="component" value="Unassembled WGS sequence"/>
</dbReference>
<dbReference type="InterPro" id="IPR000608">
    <property type="entry name" value="UBC"/>
</dbReference>
<dbReference type="SUPFAM" id="SSF54495">
    <property type="entry name" value="UBC-like"/>
    <property type="match status" value="1"/>
</dbReference>
<proteinExistence type="predicted"/>
<keyword evidence="3" id="KW-1185">Reference proteome</keyword>
<dbReference type="CDD" id="cd23802">
    <property type="entry name" value="UBCc_UBE2Q"/>
    <property type="match status" value="1"/>
</dbReference>
<dbReference type="PROSITE" id="PS50127">
    <property type="entry name" value="UBC_2"/>
    <property type="match status" value="1"/>
</dbReference>
<dbReference type="InterPro" id="IPR016135">
    <property type="entry name" value="UBQ-conjugating_enzyme/RWD"/>
</dbReference>
<dbReference type="Gene3D" id="3.10.110.10">
    <property type="entry name" value="Ubiquitin Conjugating Enzyme"/>
    <property type="match status" value="1"/>
</dbReference>
<comment type="caution">
    <text evidence="2">The sequence shown here is derived from an EMBL/GenBank/DDBJ whole genome shotgun (WGS) entry which is preliminary data.</text>
</comment>
<feature type="domain" description="UBC core" evidence="1">
    <location>
        <begin position="41"/>
        <end position="189"/>
    </location>
</feature>
<evidence type="ECO:0000313" key="2">
    <source>
        <dbReference type="EMBL" id="KAK8883671.1"/>
    </source>
</evidence>